<evidence type="ECO:0000256" key="9">
    <source>
        <dbReference type="ARBA" id="ARBA00023136"/>
    </source>
</evidence>
<dbReference type="PANTHER" id="PTHR33446">
    <property type="entry name" value="PROTEIN TONB-RELATED"/>
    <property type="match status" value="1"/>
</dbReference>
<evidence type="ECO:0000256" key="8">
    <source>
        <dbReference type="ARBA" id="ARBA00022989"/>
    </source>
</evidence>
<evidence type="ECO:0000256" key="1">
    <source>
        <dbReference type="ARBA" id="ARBA00004383"/>
    </source>
</evidence>
<dbReference type="PRINTS" id="PR01374">
    <property type="entry name" value="TONBPROTEIN"/>
</dbReference>
<keyword evidence="9 11" id="KW-0472">Membrane</keyword>
<dbReference type="Gene3D" id="3.30.1150.10">
    <property type="match status" value="1"/>
</dbReference>
<gene>
    <name evidence="13" type="ordered locus">Dole_1735</name>
</gene>
<dbReference type="SUPFAM" id="SSF74653">
    <property type="entry name" value="TolA/TonB C-terminal domain"/>
    <property type="match status" value="1"/>
</dbReference>
<comment type="similarity">
    <text evidence="2">Belongs to the TonB family.</text>
</comment>
<keyword evidence="14" id="KW-1185">Reference proteome</keyword>
<feature type="compositionally biased region" description="Low complexity" evidence="10">
    <location>
        <begin position="87"/>
        <end position="106"/>
    </location>
</feature>
<dbReference type="RefSeq" id="WP_012175155.1">
    <property type="nucleotide sequence ID" value="NC_009943.1"/>
</dbReference>
<dbReference type="GO" id="GO:0031992">
    <property type="term" value="F:energy transducer activity"/>
    <property type="evidence" value="ECO:0007669"/>
    <property type="project" value="InterPro"/>
</dbReference>
<evidence type="ECO:0000256" key="10">
    <source>
        <dbReference type="SAM" id="MobiDB-lite"/>
    </source>
</evidence>
<dbReference type="Proteomes" id="UP000008561">
    <property type="component" value="Chromosome"/>
</dbReference>
<dbReference type="HOGENOM" id="CLU_1169185_0_0_7"/>
<evidence type="ECO:0000313" key="13">
    <source>
        <dbReference type="EMBL" id="ABW67539.1"/>
    </source>
</evidence>
<evidence type="ECO:0000256" key="2">
    <source>
        <dbReference type="ARBA" id="ARBA00006555"/>
    </source>
</evidence>
<evidence type="ECO:0000256" key="11">
    <source>
        <dbReference type="SAM" id="Phobius"/>
    </source>
</evidence>
<keyword evidence="7" id="KW-0653">Protein transport</keyword>
<name>A9A0R4_DESOH</name>
<feature type="region of interest" description="Disordered" evidence="10">
    <location>
        <begin position="43"/>
        <end position="124"/>
    </location>
</feature>
<dbReference type="InterPro" id="IPR051045">
    <property type="entry name" value="TonB-dependent_transducer"/>
</dbReference>
<dbReference type="KEGG" id="dol:Dole_1735"/>
<dbReference type="GO" id="GO:0015891">
    <property type="term" value="P:siderophore transport"/>
    <property type="evidence" value="ECO:0007669"/>
    <property type="project" value="InterPro"/>
</dbReference>
<dbReference type="EMBL" id="CP000859">
    <property type="protein sequence ID" value="ABW67539.1"/>
    <property type="molecule type" value="Genomic_DNA"/>
</dbReference>
<dbReference type="STRING" id="96561.Dole_1735"/>
<dbReference type="GO" id="GO:0030288">
    <property type="term" value="C:outer membrane-bounded periplasmic space"/>
    <property type="evidence" value="ECO:0007669"/>
    <property type="project" value="InterPro"/>
</dbReference>
<evidence type="ECO:0000256" key="7">
    <source>
        <dbReference type="ARBA" id="ARBA00022927"/>
    </source>
</evidence>
<keyword evidence="5" id="KW-0997">Cell inner membrane</keyword>
<reference evidence="13 14" key="1">
    <citation type="submission" date="2007-10" db="EMBL/GenBank/DDBJ databases">
        <title>Complete sequence of Desulfococcus oleovorans Hxd3.</title>
        <authorList>
            <consortium name="US DOE Joint Genome Institute"/>
            <person name="Copeland A."/>
            <person name="Lucas S."/>
            <person name="Lapidus A."/>
            <person name="Barry K."/>
            <person name="Glavina del Rio T."/>
            <person name="Dalin E."/>
            <person name="Tice H."/>
            <person name="Pitluck S."/>
            <person name="Kiss H."/>
            <person name="Brettin T."/>
            <person name="Bruce D."/>
            <person name="Detter J.C."/>
            <person name="Han C."/>
            <person name="Schmutz J."/>
            <person name="Larimer F."/>
            <person name="Land M."/>
            <person name="Hauser L."/>
            <person name="Kyrpides N."/>
            <person name="Kim E."/>
            <person name="Wawrik B."/>
            <person name="Richardson P."/>
        </authorList>
    </citation>
    <scope>NUCLEOTIDE SEQUENCE [LARGE SCALE GENOMIC DNA]</scope>
    <source>
        <strain evidence="14">DSM 6200 / JCM 39069 / Hxd3</strain>
    </source>
</reference>
<keyword evidence="6 11" id="KW-0812">Transmembrane</keyword>
<evidence type="ECO:0000256" key="6">
    <source>
        <dbReference type="ARBA" id="ARBA00022692"/>
    </source>
</evidence>
<comment type="subcellular location">
    <subcellularLocation>
        <location evidence="1">Cell inner membrane</location>
        <topology evidence="1">Single-pass membrane protein</topology>
        <orientation evidence="1">Periplasmic side</orientation>
    </subcellularLocation>
</comment>
<feature type="transmembrane region" description="Helical" evidence="11">
    <location>
        <begin position="18"/>
        <end position="39"/>
    </location>
</feature>
<sequence length="228" mass="24301">MKATPVIHAGNFQKGRDWAAAAGLALLINLLLFAALPAVKLPPAPAAEPYRQPGPVTVTRLRPSRPLPAPAPLVKPSVPEKKPEATAPARSVPAVKKVPAVSPEPVETTRPDSGAETTPEAPPVPAGPQVFDAMDLDSPLVPVFRKPPVYPAHAKRRNIQGWVTVSFLVDAKGRVTDVTVTESDPESIFDDSVIQCVSGWRFKPGTIAGRPVVTKVTTTIRFELKADE</sequence>
<dbReference type="InterPro" id="IPR037682">
    <property type="entry name" value="TonB_C"/>
</dbReference>
<evidence type="ECO:0000313" key="14">
    <source>
        <dbReference type="Proteomes" id="UP000008561"/>
    </source>
</evidence>
<dbReference type="InterPro" id="IPR006260">
    <property type="entry name" value="TonB/TolA_C"/>
</dbReference>
<dbReference type="InterPro" id="IPR003538">
    <property type="entry name" value="TonB"/>
</dbReference>
<dbReference type="GO" id="GO:0055085">
    <property type="term" value="P:transmembrane transport"/>
    <property type="evidence" value="ECO:0007669"/>
    <property type="project" value="InterPro"/>
</dbReference>
<dbReference type="NCBIfam" id="TIGR01352">
    <property type="entry name" value="tonB_Cterm"/>
    <property type="match status" value="1"/>
</dbReference>
<keyword evidence="8 11" id="KW-1133">Transmembrane helix</keyword>
<dbReference type="eggNOG" id="COG0810">
    <property type="taxonomic scope" value="Bacteria"/>
</dbReference>
<feature type="domain" description="TonB C-terminal" evidence="12">
    <location>
        <begin position="135"/>
        <end position="228"/>
    </location>
</feature>
<keyword evidence="3" id="KW-0813">Transport</keyword>
<dbReference type="PROSITE" id="PS52015">
    <property type="entry name" value="TONB_CTD"/>
    <property type="match status" value="1"/>
</dbReference>
<keyword evidence="4" id="KW-1003">Cell membrane</keyword>
<evidence type="ECO:0000256" key="5">
    <source>
        <dbReference type="ARBA" id="ARBA00022519"/>
    </source>
</evidence>
<proteinExistence type="inferred from homology"/>
<evidence type="ECO:0000256" key="4">
    <source>
        <dbReference type="ARBA" id="ARBA00022475"/>
    </source>
</evidence>
<dbReference type="Pfam" id="PF03544">
    <property type="entry name" value="TonB_C"/>
    <property type="match status" value="1"/>
</dbReference>
<dbReference type="AlphaFoldDB" id="A9A0R4"/>
<dbReference type="GO" id="GO:0015031">
    <property type="term" value="P:protein transport"/>
    <property type="evidence" value="ECO:0007669"/>
    <property type="project" value="UniProtKB-KW"/>
</dbReference>
<dbReference type="GO" id="GO:0005886">
    <property type="term" value="C:plasma membrane"/>
    <property type="evidence" value="ECO:0007669"/>
    <property type="project" value="UniProtKB-SubCell"/>
</dbReference>
<evidence type="ECO:0000256" key="3">
    <source>
        <dbReference type="ARBA" id="ARBA00022448"/>
    </source>
</evidence>
<organism evidence="13 14">
    <name type="scientific">Desulfosudis oleivorans (strain DSM 6200 / JCM 39069 / Hxd3)</name>
    <name type="common">Desulfococcus oleovorans</name>
    <dbReference type="NCBI Taxonomy" id="96561"/>
    <lineage>
        <taxon>Bacteria</taxon>
        <taxon>Pseudomonadati</taxon>
        <taxon>Thermodesulfobacteriota</taxon>
        <taxon>Desulfobacteria</taxon>
        <taxon>Desulfobacterales</taxon>
        <taxon>Desulfosudaceae</taxon>
        <taxon>Desulfosudis</taxon>
    </lineage>
</organism>
<evidence type="ECO:0000259" key="12">
    <source>
        <dbReference type="PROSITE" id="PS52015"/>
    </source>
</evidence>
<protein>
    <submittedName>
        <fullName evidence="13">TonB family protein</fullName>
    </submittedName>
</protein>
<accession>A9A0R4</accession>